<evidence type="ECO:0000256" key="3">
    <source>
        <dbReference type="ARBA" id="ARBA00022723"/>
    </source>
</evidence>
<reference evidence="7 8" key="1">
    <citation type="submission" date="2014-04" db="EMBL/GenBank/DDBJ databases">
        <title>Genome assembly of Hyalangium minutum DSM 14724.</title>
        <authorList>
            <person name="Sharma G."/>
            <person name="Subramanian S."/>
        </authorList>
    </citation>
    <scope>NUCLEOTIDE SEQUENCE [LARGE SCALE GENOMIC DNA]</scope>
    <source>
        <strain evidence="7 8">DSM 14724</strain>
    </source>
</reference>
<dbReference type="PANTHER" id="PTHR46696:SF1">
    <property type="entry name" value="CYTOCHROME P450 YJIB-RELATED"/>
    <property type="match status" value="1"/>
</dbReference>
<gene>
    <name evidence="7" type="ORF">DB31_0750</name>
</gene>
<dbReference type="Pfam" id="PF00067">
    <property type="entry name" value="p450"/>
    <property type="match status" value="1"/>
</dbReference>
<organism evidence="7 8">
    <name type="scientific">Hyalangium minutum</name>
    <dbReference type="NCBI Taxonomy" id="394096"/>
    <lineage>
        <taxon>Bacteria</taxon>
        <taxon>Pseudomonadati</taxon>
        <taxon>Myxococcota</taxon>
        <taxon>Myxococcia</taxon>
        <taxon>Myxococcales</taxon>
        <taxon>Cystobacterineae</taxon>
        <taxon>Archangiaceae</taxon>
        <taxon>Hyalangium</taxon>
    </lineage>
</organism>
<keyword evidence="2" id="KW-0349">Heme</keyword>
<evidence type="ECO:0000313" key="8">
    <source>
        <dbReference type="Proteomes" id="UP000028725"/>
    </source>
</evidence>
<dbReference type="Gene3D" id="1.10.630.10">
    <property type="entry name" value="Cytochrome P450"/>
    <property type="match status" value="1"/>
</dbReference>
<dbReference type="STRING" id="394096.DB31_0750"/>
<name>A0A085WXS4_9BACT</name>
<keyword evidence="6" id="KW-0503">Monooxygenase</keyword>
<dbReference type="PATRIC" id="fig|394096.3.peg.742"/>
<protein>
    <submittedName>
        <fullName evidence="7">Putative cytochrome P450 hydroxylase</fullName>
    </submittedName>
</protein>
<dbReference type="InterPro" id="IPR001128">
    <property type="entry name" value="Cyt_P450"/>
</dbReference>
<dbReference type="GO" id="GO:0004497">
    <property type="term" value="F:monooxygenase activity"/>
    <property type="evidence" value="ECO:0007669"/>
    <property type="project" value="UniProtKB-KW"/>
</dbReference>
<dbReference type="OrthoDB" id="4511384at2"/>
<evidence type="ECO:0000256" key="6">
    <source>
        <dbReference type="ARBA" id="ARBA00023033"/>
    </source>
</evidence>
<evidence type="ECO:0000256" key="4">
    <source>
        <dbReference type="ARBA" id="ARBA00023002"/>
    </source>
</evidence>
<dbReference type="EMBL" id="JMCB01000001">
    <property type="protein sequence ID" value="KFE72487.1"/>
    <property type="molecule type" value="Genomic_DNA"/>
</dbReference>
<dbReference type="RefSeq" id="WP_044181859.1">
    <property type="nucleotide sequence ID" value="NZ_JMCB01000001.1"/>
</dbReference>
<evidence type="ECO:0000256" key="2">
    <source>
        <dbReference type="ARBA" id="ARBA00022617"/>
    </source>
</evidence>
<dbReference type="CDD" id="cd20625">
    <property type="entry name" value="CYP164-like"/>
    <property type="match status" value="1"/>
</dbReference>
<dbReference type="PANTHER" id="PTHR46696">
    <property type="entry name" value="P450, PUTATIVE (EUROFUNG)-RELATED"/>
    <property type="match status" value="1"/>
</dbReference>
<dbReference type="FunFam" id="1.10.630.10:FF:000018">
    <property type="entry name" value="Cytochrome P450 monooxygenase"/>
    <property type="match status" value="1"/>
</dbReference>
<dbReference type="AlphaFoldDB" id="A0A085WXS4"/>
<dbReference type="InterPro" id="IPR002397">
    <property type="entry name" value="Cyt_P450_B"/>
</dbReference>
<comment type="similarity">
    <text evidence="1">Belongs to the cytochrome P450 family.</text>
</comment>
<dbReference type="GO" id="GO:0016705">
    <property type="term" value="F:oxidoreductase activity, acting on paired donors, with incorporation or reduction of molecular oxygen"/>
    <property type="evidence" value="ECO:0007669"/>
    <property type="project" value="InterPro"/>
</dbReference>
<dbReference type="GO" id="GO:0005506">
    <property type="term" value="F:iron ion binding"/>
    <property type="evidence" value="ECO:0007669"/>
    <property type="project" value="InterPro"/>
</dbReference>
<comment type="caution">
    <text evidence="7">The sequence shown here is derived from an EMBL/GenBank/DDBJ whole genome shotgun (WGS) entry which is preliminary data.</text>
</comment>
<dbReference type="Proteomes" id="UP000028725">
    <property type="component" value="Unassembled WGS sequence"/>
</dbReference>
<dbReference type="GO" id="GO:0020037">
    <property type="term" value="F:heme binding"/>
    <property type="evidence" value="ECO:0007669"/>
    <property type="project" value="InterPro"/>
</dbReference>
<keyword evidence="8" id="KW-1185">Reference proteome</keyword>
<dbReference type="SUPFAM" id="SSF48264">
    <property type="entry name" value="Cytochrome P450"/>
    <property type="match status" value="1"/>
</dbReference>
<keyword evidence="3" id="KW-0479">Metal-binding</keyword>
<accession>A0A085WXS4</accession>
<sequence length="406" mass="45426">MPLLDFSTPAARRDPYPLYRQLQETEPAYFSEAWNAWLLTRYADAESAFKDRRLSANRSSGYAAKLPDAVKEKLKPLIDNLSRWTLLLDPPDHTRLRGLISKAFTPRAVEAMRPRIQSLVSELLDRHSASEHLDVIADLAYPLPTIVIADMLGVPAQDSHLLKGWSDAIASFMGASQLGPEIAGRAVRAVVEMEGYLRIVMEEHRRAPKPNLMSQLLAVRDEGESLSEAELLATCVTLLFGGHETTTNLIGNAVIALARHPEQYRLLRASPERVPAAIEEVLRYDSPVQRMGRVALEDVEYHGRTVRKGDRVFMVMGACNRDPLQFSEPDRFDITRRENRHLSLGYGIHFCLGAALGRLEGQIALAAMVERLPELHVDEAKLQWIDNLTIRGVTSLPLRWTGGKGT</sequence>
<keyword evidence="5" id="KW-0408">Iron</keyword>
<keyword evidence="4" id="KW-0560">Oxidoreductase</keyword>
<evidence type="ECO:0000256" key="5">
    <source>
        <dbReference type="ARBA" id="ARBA00023004"/>
    </source>
</evidence>
<dbReference type="InterPro" id="IPR036396">
    <property type="entry name" value="Cyt_P450_sf"/>
</dbReference>
<proteinExistence type="inferred from homology"/>
<dbReference type="PRINTS" id="PR00359">
    <property type="entry name" value="BP450"/>
</dbReference>
<evidence type="ECO:0000313" key="7">
    <source>
        <dbReference type="EMBL" id="KFE72487.1"/>
    </source>
</evidence>
<evidence type="ECO:0000256" key="1">
    <source>
        <dbReference type="ARBA" id="ARBA00010617"/>
    </source>
</evidence>